<dbReference type="InterPro" id="IPR009057">
    <property type="entry name" value="Homeodomain-like_sf"/>
</dbReference>
<dbReference type="GO" id="GO:0003700">
    <property type="term" value="F:DNA-binding transcription factor activity"/>
    <property type="evidence" value="ECO:0007669"/>
    <property type="project" value="TreeGrafter"/>
</dbReference>
<dbReference type="InterPro" id="IPR050109">
    <property type="entry name" value="HTH-type_TetR-like_transc_reg"/>
</dbReference>
<organism evidence="4 5">
    <name type="scientific">Salipiger marinus</name>
    <dbReference type="NCBI Taxonomy" id="555512"/>
    <lineage>
        <taxon>Bacteria</taxon>
        <taxon>Pseudomonadati</taxon>
        <taxon>Pseudomonadota</taxon>
        <taxon>Alphaproteobacteria</taxon>
        <taxon>Rhodobacterales</taxon>
        <taxon>Roseobacteraceae</taxon>
        <taxon>Salipiger</taxon>
    </lineage>
</organism>
<dbReference type="InterPro" id="IPR036271">
    <property type="entry name" value="Tet_transcr_reg_TetR-rel_C_sf"/>
</dbReference>
<feature type="domain" description="HTH tetR-type" evidence="3">
    <location>
        <begin position="27"/>
        <end position="87"/>
    </location>
</feature>
<evidence type="ECO:0000313" key="4">
    <source>
        <dbReference type="EMBL" id="SDI32633.1"/>
    </source>
</evidence>
<dbReference type="Gene3D" id="1.10.357.10">
    <property type="entry name" value="Tetracycline Repressor, domain 2"/>
    <property type="match status" value="1"/>
</dbReference>
<dbReference type="GO" id="GO:0000976">
    <property type="term" value="F:transcription cis-regulatory region binding"/>
    <property type="evidence" value="ECO:0007669"/>
    <property type="project" value="TreeGrafter"/>
</dbReference>
<dbReference type="PROSITE" id="PS50977">
    <property type="entry name" value="HTH_TETR_2"/>
    <property type="match status" value="1"/>
</dbReference>
<proteinExistence type="predicted"/>
<feature type="DNA-binding region" description="H-T-H motif" evidence="2">
    <location>
        <begin position="50"/>
        <end position="69"/>
    </location>
</feature>
<sequence length="212" mass="23879">MRRFALVLNTRSDTYAAMARTTGSHSEITGPRIREAALRLFAKHGYAAVSMRQIAREVGVQVGALYNYTPDKQALLFSLLQGHMDELLAAWEAEPRGADPLARLESFVRFHIRFNLARPEAIFISYMELRNLEPAPFAAIESLRKTYEQELEAILAQGRDAGVFQLDEPRITAFALIAMLTGVNTWYRADGRLSEPEVASLYWDMTRRAVGA</sequence>
<accession>A0A1G8JNI1</accession>
<dbReference type="SUPFAM" id="SSF48498">
    <property type="entry name" value="Tetracyclin repressor-like, C-terminal domain"/>
    <property type="match status" value="1"/>
</dbReference>
<keyword evidence="5" id="KW-1185">Reference proteome</keyword>
<protein>
    <submittedName>
        <fullName evidence="4">Transcriptional regulator, TetR family</fullName>
    </submittedName>
</protein>
<gene>
    <name evidence="4" type="ORF">SAMN04487993_1003160</name>
</gene>
<dbReference type="Pfam" id="PF00440">
    <property type="entry name" value="TetR_N"/>
    <property type="match status" value="1"/>
</dbReference>
<dbReference type="InterPro" id="IPR001647">
    <property type="entry name" value="HTH_TetR"/>
</dbReference>
<dbReference type="STRING" id="555512.SAMN04487993_1003160"/>
<reference evidence="4 5" key="1">
    <citation type="submission" date="2016-10" db="EMBL/GenBank/DDBJ databases">
        <authorList>
            <person name="de Groot N.N."/>
        </authorList>
    </citation>
    <scope>NUCLEOTIDE SEQUENCE [LARGE SCALE GENOMIC DNA]</scope>
    <source>
        <strain evidence="4 5">DSM 26424</strain>
    </source>
</reference>
<evidence type="ECO:0000256" key="1">
    <source>
        <dbReference type="ARBA" id="ARBA00023125"/>
    </source>
</evidence>
<dbReference type="AlphaFoldDB" id="A0A1G8JNI1"/>
<dbReference type="Proteomes" id="UP000199093">
    <property type="component" value="Unassembled WGS sequence"/>
</dbReference>
<evidence type="ECO:0000259" key="3">
    <source>
        <dbReference type="PROSITE" id="PS50977"/>
    </source>
</evidence>
<name>A0A1G8JNI1_9RHOB</name>
<dbReference type="EMBL" id="FNEJ01000003">
    <property type="protein sequence ID" value="SDI32633.1"/>
    <property type="molecule type" value="Genomic_DNA"/>
</dbReference>
<keyword evidence="1 2" id="KW-0238">DNA-binding</keyword>
<dbReference type="SUPFAM" id="SSF46689">
    <property type="entry name" value="Homeodomain-like"/>
    <property type="match status" value="1"/>
</dbReference>
<evidence type="ECO:0000256" key="2">
    <source>
        <dbReference type="PROSITE-ProRule" id="PRU00335"/>
    </source>
</evidence>
<dbReference type="PRINTS" id="PR00455">
    <property type="entry name" value="HTHTETR"/>
</dbReference>
<dbReference type="InterPro" id="IPR041490">
    <property type="entry name" value="KstR2_TetR_C"/>
</dbReference>
<dbReference type="PANTHER" id="PTHR30055">
    <property type="entry name" value="HTH-TYPE TRANSCRIPTIONAL REGULATOR RUTR"/>
    <property type="match status" value="1"/>
</dbReference>
<dbReference type="PANTHER" id="PTHR30055:SF237">
    <property type="entry name" value="TRANSCRIPTIONAL REPRESSOR MCE3R"/>
    <property type="match status" value="1"/>
</dbReference>
<evidence type="ECO:0000313" key="5">
    <source>
        <dbReference type="Proteomes" id="UP000199093"/>
    </source>
</evidence>
<dbReference type="Pfam" id="PF17932">
    <property type="entry name" value="TetR_C_24"/>
    <property type="match status" value="1"/>
</dbReference>